<sequence length="64" mass="7091">MTGVVDLDGVLVSAFVMRVILAVFVLFVIRRLFAALDLWRLCWNPPLAQFGLLVALVGLFTLLS</sequence>
<dbReference type="EMBL" id="BALE01000025">
    <property type="protein sequence ID" value="GAN54598.1"/>
    <property type="molecule type" value="Genomic_DNA"/>
</dbReference>
<evidence type="ECO:0000313" key="7">
    <source>
        <dbReference type="Proteomes" id="UP000032679"/>
    </source>
</evidence>
<dbReference type="AlphaFoldDB" id="A0A0D6MMS9"/>
<dbReference type="Pfam" id="PF07869">
    <property type="entry name" value="DUF1656"/>
    <property type="match status" value="1"/>
</dbReference>
<feature type="transmembrane region" description="Helical" evidence="5">
    <location>
        <begin position="41"/>
        <end position="63"/>
    </location>
</feature>
<keyword evidence="3 5" id="KW-1133">Transmembrane helix</keyword>
<comment type="caution">
    <text evidence="6">The sequence shown here is derived from an EMBL/GenBank/DDBJ whole genome shotgun (WGS) entry which is preliminary data.</text>
</comment>
<proteinExistence type="predicted"/>
<protein>
    <recommendedName>
        <fullName evidence="8">DUF1656 domain-containing protein</fullName>
    </recommendedName>
</protein>
<keyword evidence="4 5" id="KW-0472">Membrane</keyword>
<feature type="transmembrane region" description="Helical" evidence="5">
    <location>
        <begin position="12"/>
        <end position="29"/>
    </location>
</feature>
<keyword evidence="7" id="KW-1185">Reference proteome</keyword>
<evidence type="ECO:0000256" key="3">
    <source>
        <dbReference type="ARBA" id="ARBA00022989"/>
    </source>
</evidence>
<keyword evidence="1" id="KW-1003">Cell membrane</keyword>
<reference evidence="6 7" key="1">
    <citation type="submission" date="2012-10" db="EMBL/GenBank/DDBJ databases">
        <title>Genome sequencing of Tanticharoenia sakaeratensis NBRC 103193.</title>
        <authorList>
            <person name="Azuma Y."/>
            <person name="Hadano H."/>
            <person name="Hirakawa H."/>
            <person name="Matsushita K."/>
        </authorList>
    </citation>
    <scope>NUCLEOTIDE SEQUENCE [LARGE SCALE GENOMIC DNA]</scope>
    <source>
        <strain evidence="6 7">NBRC 103193</strain>
    </source>
</reference>
<evidence type="ECO:0000256" key="2">
    <source>
        <dbReference type="ARBA" id="ARBA00022692"/>
    </source>
</evidence>
<evidence type="ECO:0000256" key="1">
    <source>
        <dbReference type="ARBA" id="ARBA00022475"/>
    </source>
</evidence>
<dbReference type="OrthoDB" id="7283592at2"/>
<evidence type="ECO:0008006" key="8">
    <source>
        <dbReference type="Google" id="ProtNLM"/>
    </source>
</evidence>
<dbReference type="RefSeq" id="WP_048849138.1">
    <property type="nucleotide sequence ID" value="NZ_BALE01000025.1"/>
</dbReference>
<accession>A0A0D6MMS9</accession>
<organism evidence="6 7">
    <name type="scientific">Tanticharoenia sakaeratensis NBRC 103193</name>
    <dbReference type="NCBI Taxonomy" id="1231623"/>
    <lineage>
        <taxon>Bacteria</taxon>
        <taxon>Pseudomonadati</taxon>
        <taxon>Pseudomonadota</taxon>
        <taxon>Alphaproteobacteria</taxon>
        <taxon>Acetobacterales</taxon>
        <taxon>Acetobacteraceae</taxon>
        <taxon>Tanticharoenia</taxon>
    </lineage>
</organism>
<name>A0A0D6MMS9_9PROT</name>
<keyword evidence="2 5" id="KW-0812">Transmembrane</keyword>
<dbReference type="Proteomes" id="UP000032679">
    <property type="component" value="Unassembled WGS sequence"/>
</dbReference>
<evidence type="ECO:0000313" key="6">
    <source>
        <dbReference type="EMBL" id="GAN54598.1"/>
    </source>
</evidence>
<evidence type="ECO:0000256" key="4">
    <source>
        <dbReference type="ARBA" id="ARBA00023136"/>
    </source>
</evidence>
<gene>
    <name evidence="6" type="ORF">Tasa_025_029</name>
</gene>
<dbReference type="InterPro" id="IPR012451">
    <property type="entry name" value="DUF1656"/>
</dbReference>
<dbReference type="STRING" id="1231623.Tasa_025_029"/>
<evidence type="ECO:0000256" key="5">
    <source>
        <dbReference type="SAM" id="Phobius"/>
    </source>
</evidence>